<proteinExistence type="predicted"/>
<feature type="transmembrane region" description="Helical" evidence="1">
    <location>
        <begin position="43"/>
        <end position="65"/>
    </location>
</feature>
<dbReference type="Proteomes" id="UP000302139">
    <property type="component" value="Unassembled WGS sequence"/>
</dbReference>
<keyword evidence="1" id="KW-1133">Transmembrane helix</keyword>
<reference evidence="2 3" key="1">
    <citation type="submission" date="2019-04" db="EMBL/GenBank/DDBJ databases">
        <title>Draft genome sequences of Streptomyces avermitilis NBRC 14893.</title>
        <authorList>
            <person name="Komaki H."/>
            <person name="Tamura T."/>
            <person name="Hosoyama A."/>
        </authorList>
    </citation>
    <scope>NUCLEOTIDE SEQUENCE [LARGE SCALE GENOMIC DNA]</scope>
    <source>
        <strain evidence="2 3">NBRC 14893</strain>
    </source>
</reference>
<evidence type="ECO:0000313" key="2">
    <source>
        <dbReference type="EMBL" id="GDY69713.1"/>
    </source>
</evidence>
<protein>
    <submittedName>
        <fullName evidence="2">Uncharacterized protein</fullName>
    </submittedName>
</protein>
<accession>A0A4D4MCT6</accession>
<gene>
    <name evidence="2" type="ORF">SAV14893_091060</name>
</gene>
<feature type="transmembrane region" description="Helical" evidence="1">
    <location>
        <begin position="71"/>
        <end position="91"/>
    </location>
</feature>
<keyword evidence="1" id="KW-0812">Transmembrane</keyword>
<dbReference type="EMBL" id="BJHX01000002">
    <property type="protein sequence ID" value="GDY69713.1"/>
    <property type="molecule type" value="Genomic_DNA"/>
</dbReference>
<evidence type="ECO:0000256" key="1">
    <source>
        <dbReference type="SAM" id="Phobius"/>
    </source>
</evidence>
<name>A0A4D4MCT6_STRAX</name>
<feature type="transmembrane region" description="Helical" evidence="1">
    <location>
        <begin position="6"/>
        <end position="31"/>
    </location>
</feature>
<organism evidence="2 3">
    <name type="scientific">Streptomyces avermitilis</name>
    <dbReference type="NCBI Taxonomy" id="33903"/>
    <lineage>
        <taxon>Bacteria</taxon>
        <taxon>Bacillati</taxon>
        <taxon>Actinomycetota</taxon>
        <taxon>Actinomycetes</taxon>
        <taxon>Kitasatosporales</taxon>
        <taxon>Streptomycetaceae</taxon>
        <taxon>Streptomyces</taxon>
    </lineage>
</organism>
<comment type="caution">
    <text evidence="2">The sequence shown here is derived from an EMBL/GenBank/DDBJ whole genome shotgun (WGS) entry which is preliminary data.</text>
</comment>
<evidence type="ECO:0000313" key="3">
    <source>
        <dbReference type="Proteomes" id="UP000302139"/>
    </source>
</evidence>
<dbReference type="AlphaFoldDB" id="A0A4D4MCT6"/>
<sequence length="101" mass="11077">MAVDWFVGLGMVLGVLAIALGTVSIRTGWTLSWARRHVARPRVYGLGGLLVGTPCTVQGLFYFGIVPSPSWEIRFFSMNVLLLSGLVLLGVGQMRWSPRRS</sequence>
<keyword evidence="1" id="KW-0472">Membrane</keyword>